<evidence type="ECO:0000256" key="1">
    <source>
        <dbReference type="SAM" id="MobiDB-lite"/>
    </source>
</evidence>
<evidence type="ECO:0000313" key="2">
    <source>
        <dbReference type="EMBL" id="KAI1883664.1"/>
    </source>
</evidence>
<dbReference type="OrthoDB" id="10670808at2759"/>
<dbReference type="EMBL" id="JAERUA010000023">
    <property type="protein sequence ID" value="KAI1883664.1"/>
    <property type="molecule type" value="Genomic_DNA"/>
</dbReference>
<feature type="compositionally biased region" description="Acidic residues" evidence="1">
    <location>
        <begin position="128"/>
        <end position="169"/>
    </location>
</feature>
<feature type="compositionally biased region" description="Low complexity" evidence="1">
    <location>
        <begin position="71"/>
        <end position="88"/>
    </location>
</feature>
<name>A0A8T3CKN3_9TELE</name>
<sequence>MNSDLLGGSRRRRPGGSARGNAAAARAPHEAGEEGEEEEQMDRVLEEDRQQRPGAEDAWPAREAGSSNGPETEAAAGAAAGESEASTENGPRKGAAWAWQAEQREEAEDGEENNNSDRRLDDEHQDREEEEDEEEEEGGEDEEDEEEEEMDQDSDDFEHSEDSGREEDGEGGRRLHSPSLRNSASDPNDNMEVSLEQHPRTPSSLFKTKGPGSGEQLFLGQPRVTSAGRLECVFCAEQRVSGPPIEAATQTRRPMRSTPLVCVGEQQMQLQGALPHSCRERRGKHNAEVAPLPASPSEHGPGAQERHSIDLFLLFLWVYLSVSGSYDQTQ</sequence>
<feature type="compositionally biased region" description="Polar residues" evidence="1">
    <location>
        <begin position="179"/>
        <end position="188"/>
    </location>
</feature>
<feature type="compositionally biased region" description="Basic and acidic residues" evidence="1">
    <location>
        <begin position="115"/>
        <end position="127"/>
    </location>
</feature>
<feature type="region of interest" description="Disordered" evidence="1">
    <location>
        <begin position="1"/>
        <end position="219"/>
    </location>
</feature>
<gene>
    <name evidence="2" type="ORF">AGOR_G00233890</name>
</gene>
<accession>A0A8T3CKN3</accession>
<protein>
    <submittedName>
        <fullName evidence="2">Uncharacterized protein</fullName>
    </submittedName>
</protein>
<dbReference type="Proteomes" id="UP000829720">
    <property type="component" value="Unassembled WGS sequence"/>
</dbReference>
<comment type="caution">
    <text evidence="2">The sequence shown here is derived from an EMBL/GenBank/DDBJ whole genome shotgun (WGS) entry which is preliminary data.</text>
</comment>
<proteinExistence type="predicted"/>
<organism evidence="2 3">
    <name type="scientific">Albula goreensis</name>
    <dbReference type="NCBI Taxonomy" id="1534307"/>
    <lineage>
        <taxon>Eukaryota</taxon>
        <taxon>Metazoa</taxon>
        <taxon>Chordata</taxon>
        <taxon>Craniata</taxon>
        <taxon>Vertebrata</taxon>
        <taxon>Euteleostomi</taxon>
        <taxon>Actinopterygii</taxon>
        <taxon>Neopterygii</taxon>
        <taxon>Teleostei</taxon>
        <taxon>Albuliformes</taxon>
        <taxon>Albulidae</taxon>
        <taxon>Albula</taxon>
    </lineage>
</organism>
<evidence type="ECO:0000313" key="3">
    <source>
        <dbReference type="Proteomes" id="UP000829720"/>
    </source>
</evidence>
<feature type="compositionally biased region" description="Basic and acidic residues" evidence="1">
    <location>
        <begin position="41"/>
        <end position="55"/>
    </location>
</feature>
<reference evidence="2" key="1">
    <citation type="submission" date="2021-01" db="EMBL/GenBank/DDBJ databases">
        <authorList>
            <person name="Zahm M."/>
            <person name="Roques C."/>
            <person name="Cabau C."/>
            <person name="Klopp C."/>
            <person name="Donnadieu C."/>
            <person name="Jouanno E."/>
            <person name="Lampietro C."/>
            <person name="Louis A."/>
            <person name="Herpin A."/>
            <person name="Echchiki A."/>
            <person name="Berthelot C."/>
            <person name="Parey E."/>
            <person name="Roest-Crollius H."/>
            <person name="Braasch I."/>
            <person name="Postlethwait J."/>
            <person name="Bobe J."/>
            <person name="Montfort J."/>
            <person name="Bouchez O."/>
            <person name="Begum T."/>
            <person name="Mejri S."/>
            <person name="Adams A."/>
            <person name="Chen W.-J."/>
            <person name="Guiguen Y."/>
        </authorList>
    </citation>
    <scope>NUCLEOTIDE SEQUENCE</scope>
    <source>
        <tissue evidence="2">Blood</tissue>
    </source>
</reference>
<dbReference type="AlphaFoldDB" id="A0A8T3CKN3"/>
<feature type="compositionally biased region" description="Low complexity" evidence="1">
    <location>
        <begin position="15"/>
        <end position="26"/>
    </location>
</feature>
<keyword evidence="3" id="KW-1185">Reference proteome</keyword>
<feature type="compositionally biased region" description="Acidic residues" evidence="1">
    <location>
        <begin position="105"/>
        <end position="114"/>
    </location>
</feature>